<comment type="caution">
    <text evidence="2">The sequence shown here is derived from an EMBL/GenBank/DDBJ whole genome shotgun (WGS) entry which is preliminary data.</text>
</comment>
<dbReference type="AlphaFoldDB" id="A0A0F9MEX5"/>
<feature type="transmembrane region" description="Helical" evidence="1">
    <location>
        <begin position="6"/>
        <end position="23"/>
    </location>
</feature>
<organism evidence="2">
    <name type="scientific">marine sediment metagenome</name>
    <dbReference type="NCBI Taxonomy" id="412755"/>
    <lineage>
        <taxon>unclassified sequences</taxon>
        <taxon>metagenomes</taxon>
        <taxon>ecological metagenomes</taxon>
    </lineage>
</organism>
<evidence type="ECO:0000256" key="1">
    <source>
        <dbReference type="SAM" id="Phobius"/>
    </source>
</evidence>
<accession>A0A0F9MEX5</accession>
<keyword evidence="1" id="KW-0472">Membrane</keyword>
<proteinExistence type="predicted"/>
<reference evidence="2" key="1">
    <citation type="journal article" date="2015" name="Nature">
        <title>Complex archaea that bridge the gap between prokaryotes and eukaryotes.</title>
        <authorList>
            <person name="Spang A."/>
            <person name="Saw J.H."/>
            <person name="Jorgensen S.L."/>
            <person name="Zaremba-Niedzwiedzka K."/>
            <person name="Martijn J."/>
            <person name="Lind A.E."/>
            <person name="van Eijk R."/>
            <person name="Schleper C."/>
            <person name="Guy L."/>
            <person name="Ettema T.J."/>
        </authorList>
    </citation>
    <scope>NUCLEOTIDE SEQUENCE</scope>
</reference>
<dbReference type="EMBL" id="LAZR01004747">
    <property type="protein sequence ID" value="KKN05920.1"/>
    <property type="molecule type" value="Genomic_DNA"/>
</dbReference>
<sequence>MIAIFIMIMIFAIFIVPIYYGIYEIRRDLIILKELPLLRRAGMCETASIIIESI</sequence>
<keyword evidence="1" id="KW-1133">Transmembrane helix</keyword>
<protein>
    <submittedName>
        <fullName evidence="2">Uncharacterized protein</fullName>
    </submittedName>
</protein>
<gene>
    <name evidence="2" type="ORF">LCGC14_1082490</name>
</gene>
<keyword evidence="1" id="KW-0812">Transmembrane</keyword>
<evidence type="ECO:0000313" key="2">
    <source>
        <dbReference type="EMBL" id="KKN05920.1"/>
    </source>
</evidence>
<name>A0A0F9MEX5_9ZZZZ</name>